<dbReference type="EMBL" id="VSRR010065417">
    <property type="protein sequence ID" value="MPC84420.1"/>
    <property type="molecule type" value="Genomic_DNA"/>
</dbReference>
<keyword evidence="3" id="KW-1185">Reference proteome</keyword>
<gene>
    <name evidence="2" type="ORF">E2C01_079158</name>
</gene>
<feature type="compositionally biased region" description="Basic and acidic residues" evidence="1">
    <location>
        <begin position="20"/>
        <end position="29"/>
    </location>
</feature>
<proteinExistence type="predicted"/>
<comment type="caution">
    <text evidence="2">The sequence shown here is derived from an EMBL/GenBank/DDBJ whole genome shotgun (WGS) entry which is preliminary data.</text>
</comment>
<feature type="compositionally biased region" description="Polar residues" evidence="1">
    <location>
        <begin position="42"/>
        <end position="53"/>
    </location>
</feature>
<name>A0A5B7IIW7_PORTR</name>
<protein>
    <submittedName>
        <fullName evidence="2">Uncharacterized protein</fullName>
    </submittedName>
</protein>
<dbReference type="AlphaFoldDB" id="A0A5B7IIW7"/>
<sequence>MGVDHVRGGPTRNLQGAKRNIPDERDIEPSVKGGQGEPFESTMPSIPSTSGTHHMTYKMARREAEGATPDNEKDPYRWVRVESTRGELKSDHAYQDLTEGCKTVRPPHCQS</sequence>
<evidence type="ECO:0000313" key="3">
    <source>
        <dbReference type="Proteomes" id="UP000324222"/>
    </source>
</evidence>
<evidence type="ECO:0000256" key="1">
    <source>
        <dbReference type="SAM" id="MobiDB-lite"/>
    </source>
</evidence>
<accession>A0A5B7IIW7</accession>
<organism evidence="2 3">
    <name type="scientific">Portunus trituberculatus</name>
    <name type="common">Swimming crab</name>
    <name type="synonym">Neptunus trituberculatus</name>
    <dbReference type="NCBI Taxonomy" id="210409"/>
    <lineage>
        <taxon>Eukaryota</taxon>
        <taxon>Metazoa</taxon>
        <taxon>Ecdysozoa</taxon>
        <taxon>Arthropoda</taxon>
        <taxon>Crustacea</taxon>
        <taxon>Multicrustacea</taxon>
        <taxon>Malacostraca</taxon>
        <taxon>Eumalacostraca</taxon>
        <taxon>Eucarida</taxon>
        <taxon>Decapoda</taxon>
        <taxon>Pleocyemata</taxon>
        <taxon>Brachyura</taxon>
        <taxon>Eubrachyura</taxon>
        <taxon>Portunoidea</taxon>
        <taxon>Portunidae</taxon>
        <taxon>Portuninae</taxon>
        <taxon>Portunus</taxon>
    </lineage>
</organism>
<evidence type="ECO:0000313" key="2">
    <source>
        <dbReference type="EMBL" id="MPC84420.1"/>
    </source>
</evidence>
<reference evidence="2 3" key="1">
    <citation type="submission" date="2019-05" db="EMBL/GenBank/DDBJ databases">
        <title>Another draft genome of Portunus trituberculatus and its Hox gene families provides insights of decapod evolution.</title>
        <authorList>
            <person name="Jeong J.-H."/>
            <person name="Song I."/>
            <person name="Kim S."/>
            <person name="Choi T."/>
            <person name="Kim D."/>
            <person name="Ryu S."/>
            <person name="Kim W."/>
        </authorList>
    </citation>
    <scope>NUCLEOTIDE SEQUENCE [LARGE SCALE GENOMIC DNA]</scope>
    <source>
        <tissue evidence="2">Muscle</tissue>
    </source>
</reference>
<dbReference type="Proteomes" id="UP000324222">
    <property type="component" value="Unassembled WGS sequence"/>
</dbReference>
<feature type="compositionally biased region" description="Basic and acidic residues" evidence="1">
    <location>
        <begin position="60"/>
        <end position="77"/>
    </location>
</feature>
<feature type="region of interest" description="Disordered" evidence="1">
    <location>
        <begin position="1"/>
        <end position="77"/>
    </location>
</feature>